<feature type="compositionally biased region" description="Basic and acidic residues" evidence="1">
    <location>
        <begin position="286"/>
        <end position="297"/>
    </location>
</feature>
<accession>A0A9P4K1Y1</accession>
<feature type="domain" description="DUF3074" evidence="2">
    <location>
        <begin position="1"/>
        <end position="140"/>
    </location>
</feature>
<feature type="compositionally biased region" description="Acidic residues" evidence="1">
    <location>
        <begin position="150"/>
        <end position="161"/>
    </location>
</feature>
<feature type="region of interest" description="Disordered" evidence="1">
    <location>
        <begin position="148"/>
        <end position="326"/>
    </location>
</feature>
<feature type="compositionally biased region" description="Low complexity" evidence="1">
    <location>
        <begin position="298"/>
        <end position="313"/>
    </location>
</feature>
<reference evidence="4" key="1">
    <citation type="journal article" date="2020" name="Stud. Mycol.">
        <title>101 Dothideomycetes genomes: A test case for predicting lifestyles and emergence of pathogens.</title>
        <authorList>
            <person name="Haridas S."/>
            <person name="Albert R."/>
            <person name="Binder M."/>
            <person name="Bloem J."/>
            <person name="LaButti K."/>
            <person name="Salamov A."/>
            <person name="Andreopoulos B."/>
            <person name="Baker S."/>
            <person name="Barry K."/>
            <person name="Bills G."/>
            <person name="Bluhm B."/>
            <person name="Cannon C."/>
            <person name="Castanera R."/>
            <person name="Culley D."/>
            <person name="Daum C."/>
            <person name="Ezra D."/>
            <person name="Gonzalez J."/>
            <person name="Henrissat B."/>
            <person name="Kuo A."/>
            <person name="Liang C."/>
            <person name="Lipzen A."/>
            <person name="Lutzoni F."/>
            <person name="Magnuson J."/>
            <person name="Mondo S."/>
            <person name="Nolan M."/>
            <person name="Ohm R."/>
            <person name="Pangilinan J."/>
            <person name="Park H.-J."/>
            <person name="Ramirez L."/>
            <person name="Alfaro M."/>
            <person name="Sun H."/>
            <person name="Tritt A."/>
            <person name="Yoshinaga Y."/>
            <person name="Zwiers L.-H."/>
            <person name="Turgeon B."/>
            <person name="Goodwin S."/>
            <person name="Spatafora J."/>
            <person name="Crous P."/>
            <person name="Grigoriev I."/>
        </authorList>
    </citation>
    <scope>NUCLEOTIDE SEQUENCE [LARGE SCALE GENOMIC DNA]</scope>
    <source>
        <strain evidence="4">CBS 304.66</strain>
    </source>
</reference>
<keyword evidence="4" id="KW-1185">Reference proteome</keyword>
<name>A0A9P4K1Y1_9PLEO</name>
<evidence type="ECO:0000313" key="4">
    <source>
        <dbReference type="Proteomes" id="UP000800093"/>
    </source>
</evidence>
<evidence type="ECO:0000256" key="1">
    <source>
        <dbReference type="SAM" id="MobiDB-lite"/>
    </source>
</evidence>
<evidence type="ECO:0000313" key="3">
    <source>
        <dbReference type="EMBL" id="KAF2259832.1"/>
    </source>
</evidence>
<dbReference type="PANTHER" id="PTHR40370:SF1">
    <property type="entry name" value="DUF3074 DOMAIN-CONTAINING PROTEIN"/>
    <property type="match status" value="1"/>
</dbReference>
<comment type="caution">
    <text evidence="3">The sequence shown here is derived from an EMBL/GenBank/DDBJ whole genome shotgun (WGS) entry which is preliminary data.</text>
</comment>
<organism evidence="3 4">
    <name type="scientific">Lojkania enalia</name>
    <dbReference type="NCBI Taxonomy" id="147567"/>
    <lineage>
        <taxon>Eukaryota</taxon>
        <taxon>Fungi</taxon>
        <taxon>Dikarya</taxon>
        <taxon>Ascomycota</taxon>
        <taxon>Pezizomycotina</taxon>
        <taxon>Dothideomycetes</taxon>
        <taxon>Pleosporomycetidae</taxon>
        <taxon>Pleosporales</taxon>
        <taxon>Pleosporales incertae sedis</taxon>
        <taxon>Lojkania</taxon>
    </lineage>
</organism>
<dbReference type="InterPro" id="IPR024500">
    <property type="entry name" value="DUF3074"/>
</dbReference>
<dbReference type="PANTHER" id="PTHR40370">
    <property type="entry name" value="EXPRESSED PROTEIN"/>
    <property type="match status" value="1"/>
</dbReference>
<dbReference type="Pfam" id="PF11274">
    <property type="entry name" value="DUF3074"/>
    <property type="match status" value="1"/>
</dbReference>
<evidence type="ECO:0000259" key="2">
    <source>
        <dbReference type="Pfam" id="PF11274"/>
    </source>
</evidence>
<dbReference type="AlphaFoldDB" id="A0A9P4K1Y1"/>
<sequence length="340" mass="36303">MFHRMPGPITHRVFTQLVISANNTKYVQNRKFPVQELYVVQFPMDVSTIPAPFLQSRSHVDNRDKFMVPTVHQASKFRNKCLVRGMYTSVENMYANNRRGELVWSMATASDARGRLPLWAQNRAIPSKIAKDVRFVLKYMVNIENRNEWDDSADKEEDASPDDPGSGDGPSSEGGPFGGGDASSDRPPSRDGPVSGSGQLGEDGPSSSRNGHSSGGPSSGIGFSSGERHSSATDPSLVEDSGYPGPSSSCEPLLGGGPSAQAGWSSNNDPLAGGSTPRAGPSTRQDPSRRPSEEVRSSGEATAKSGSTSGASGVWMKPGPPPKKAWAIRQAIREETWPGS</sequence>
<dbReference type="EMBL" id="ML986697">
    <property type="protein sequence ID" value="KAF2259832.1"/>
    <property type="molecule type" value="Genomic_DNA"/>
</dbReference>
<dbReference type="Proteomes" id="UP000800093">
    <property type="component" value="Unassembled WGS sequence"/>
</dbReference>
<protein>
    <recommendedName>
        <fullName evidence="2">DUF3074 domain-containing protein</fullName>
    </recommendedName>
</protein>
<gene>
    <name evidence="3" type="ORF">CC78DRAFT_51114</name>
</gene>
<proteinExistence type="predicted"/>
<dbReference type="OrthoDB" id="6423603at2759"/>